<comment type="similarity">
    <text evidence="1">Belongs to the cytochrome P450 family.</text>
</comment>
<dbReference type="AlphaFoldDB" id="A0A375HKH1"/>
<dbReference type="PROSITE" id="PS00086">
    <property type="entry name" value="CYTOCHROME_P450"/>
    <property type="match status" value="1"/>
</dbReference>
<dbReference type="InterPro" id="IPR036396">
    <property type="entry name" value="Cyt_P450_sf"/>
</dbReference>
<dbReference type="CDD" id="cd11036">
    <property type="entry name" value="AknT-like"/>
    <property type="match status" value="1"/>
</dbReference>
<dbReference type="GO" id="GO:0004497">
    <property type="term" value="F:monooxygenase activity"/>
    <property type="evidence" value="ECO:0007669"/>
    <property type="project" value="InterPro"/>
</dbReference>
<dbReference type="Proteomes" id="UP000255168">
    <property type="component" value="Plasmid II"/>
</dbReference>
<evidence type="ECO:0000313" key="5">
    <source>
        <dbReference type="Proteomes" id="UP000256710"/>
    </source>
</evidence>
<protein>
    <submittedName>
        <fullName evidence="2 3">Cytochrome P450 family protein</fullName>
    </submittedName>
</protein>
<proteinExistence type="inferred from homology"/>
<sequence>MAGSAVRAALPALPREGARHAVLKAYNQSPGRSVLHSTLHDSVKLPSRPRRHDAGVRQELRRSQPIHAIRAAMPETITAPFAGIDPLSAVTHPDPYPYYRELAATRPFFRDPRLGLWVAAGPREVAAVLSHPDCRVRPATQPVPPTLAGTAAGDLFGRLIRMNDGAAHAPLKALLMPMLAAVEAGHAARQAAAMAQVLDAGDGAHAAMPAASVNRWLFALPVVTVASVLGLPVAHKPGMAVEVAQQVAAFAAAQSPLADADTVRAGAAAARWLGTWLASSLASGVAADGPLPALQHAAQAAGIEAQAVAANIIGVLVQACEATAALAGNTLLWLGRHPAQGDTPLEAVVTRVAQADPPVQNTRRFVAANTRLCGHAVRAGDTVLVLLAAASCSGLAHDGRAWTFGHGRHACPGDRLAQALAGATVAALRARGADPAALAQAFRYRPSLNARIPHFL</sequence>
<dbReference type="Gene3D" id="1.10.630.10">
    <property type="entry name" value="Cytochrome P450"/>
    <property type="match status" value="1"/>
</dbReference>
<evidence type="ECO:0000313" key="2">
    <source>
        <dbReference type="EMBL" id="SOZ39543.1"/>
    </source>
</evidence>
<evidence type="ECO:0000313" key="4">
    <source>
        <dbReference type="Proteomes" id="UP000255168"/>
    </source>
</evidence>
<geneLocation type="plasmid" evidence="3">
    <name>II</name>
</geneLocation>
<dbReference type="InterPro" id="IPR017972">
    <property type="entry name" value="Cyt_P450_CS"/>
</dbReference>
<geneLocation type="plasmid" evidence="4">
    <name>ii</name>
</geneLocation>
<dbReference type="EMBL" id="LT984807">
    <property type="protein sequence ID" value="SPD58741.1"/>
    <property type="molecule type" value="Genomic_DNA"/>
</dbReference>
<dbReference type="EMBL" id="OFTC01000040">
    <property type="protein sequence ID" value="SOZ39543.1"/>
    <property type="molecule type" value="Genomic_DNA"/>
</dbReference>
<keyword evidence="3" id="KW-0614">Plasmid</keyword>
<dbReference type="Proteomes" id="UP000256710">
    <property type="component" value="Unassembled WGS sequence"/>
</dbReference>
<reference evidence="4 5" key="1">
    <citation type="submission" date="2018-01" db="EMBL/GenBank/DDBJ databases">
        <authorList>
            <person name="Clerissi C."/>
        </authorList>
    </citation>
    <scope>NUCLEOTIDE SEQUENCE [LARGE SCALE GENOMIC DNA]</scope>
    <source>
        <strain evidence="2">Cupriavidus taiwanensis STM 6082</strain>
        <strain evidence="3">Cupriavidus taiwanensis STM 6160</strain>
        <plasmid evidence="4">ii</plasmid>
        <plasmid evidence="3">II</plasmid>
    </source>
</reference>
<name>A0A375HKH1_9BURK</name>
<dbReference type="GO" id="GO:0020037">
    <property type="term" value="F:heme binding"/>
    <property type="evidence" value="ECO:0007669"/>
    <property type="project" value="InterPro"/>
</dbReference>
<dbReference type="SUPFAM" id="SSF48264">
    <property type="entry name" value="Cytochrome P450"/>
    <property type="match status" value="1"/>
</dbReference>
<dbReference type="GO" id="GO:0016705">
    <property type="term" value="F:oxidoreductase activity, acting on paired donors, with incorporation or reduction of molecular oxygen"/>
    <property type="evidence" value="ECO:0007669"/>
    <property type="project" value="InterPro"/>
</dbReference>
<evidence type="ECO:0000313" key="3">
    <source>
        <dbReference type="EMBL" id="SPD58741.1"/>
    </source>
</evidence>
<dbReference type="PANTHER" id="PTHR46696">
    <property type="entry name" value="P450, PUTATIVE (EUROFUNG)-RELATED"/>
    <property type="match status" value="1"/>
</dbReference>
<dbReference type="GO" id="GO:0005506">
    <property type="term" value="F:iron ion binding"/>
    <property type="evidence" value="ECO:0007669"/>
    <property type="project" value="InterPro"/>
</dbReference>
<accession>A0A375HKH1</accession>
<evidence type="ECO:0000256" key="1">
    <source>
        <dbReference type="ARBA" id="ARBA00010617"/>
    </source>
</evidence>
<organism evidence="3 4">
    <name type="scientific">Cupriavidus neocaledonicus</name>
    <dbReference type="NCBI Taxonomy" id="1040979"/>
    <lineage>
        <taxon>Bacteria</taxon>
        <taxon>Pseudomonadati</taxon>
        <taxon>Pseudomonadota</taxon>
        <taxon>Betaproteobacteria</taxon>
        <taxon>Burkholderiales</taxon>
        <taxon>Burkholderiaceae</taxon>
        <taxon>Cupriavidus</taxon>
    </lineage>
</organism>
<gene>
    <name evidence="2" type="ORF">CBM2605_B170093</name>
    <name evidence="3" type="ORF">CBM2607_MP10143</name>
</gene>
<keyword evidence="5" id="KW-1185">Reference proteome</keyword>
<dbReference type="PANTHER" id="PTHR46696:SF1">
    <property type="entry name" value="CYTOCHROME P450 YJIB-RELATED"/>
    <property type="match status" value="1"/>
</dbReference>